<comment type="caution">
    <text evidence="1">The sequence shown here is derived from an EMBL/GenBank/DDBJ whole genome shotgun (WGS) entry which is preliminary data.</text>
</comment>
<dbReference type="AlphaFoldDB" id="A0A8T2GPT1"/>
<evidence type="ECO:0000313" key="1">
    <source>
        <dbReference type="EMBL" id="KAG7649184.1"/>
    </source>
</evidence>
<organism evidence="1 2">
    <name type="scientific">Arabidopsis thaliana x Arabidopsis arenosa</name>
    <dbReference type="NCBI Taxonomy" id="1240361"/>
    <lineage>
        <taxon>Eukaryota</taxon>
        <taxon>Viridiplantae</taxon>
        <taxon>Streptophyta</taxon>
        <taxon>Embryophyta</taxon>
        <taxon>Tracheophyta</taxon>
        <taxon>Spermatophyta</taxon>
        <taxon>Magnoliopsida</taxon>
        <taxon>eudicotyledons</taxon>
        <taxon>Gunneridae</taxon>
        <taxon>Pentapetalae</taxon>
        <taxon>rosids</taxon>
        <taxon>malvids</taxon>
        <taxon>Brassicales</taxon>
        <taxon>Brassicaceae</taxon>
        <taxon>Camelineae</taxon>
        <taxon>Arabidopsis</taxon>
    </lineage>
</organism>
<gene>
    <name evidence="1" type="ORF">ISN45_At01g042460</name>
</gene>
<reference evidence="1 2" key="1">
    <citation type="submission" date="2020-12" db="EMBL/GenBank/DDBJ databases">
        <title>Concerted genomic and epigenomic changes stabilize Arabidopsis allopolyploids.</title>
        <authorList>
            <person name="Chen Z."/>
        </authorList>
    </citation>
    <scope>NUCLEOTIDE SEQUENCE [LARGE SCALE GENOMIC DNA]</scope>
    <source>
        <strain evidence="1">Allo738</strain>
        <tissue evidence="1">Leaf</tissue>
    </source>
</reference>
<name>A0A8T2GPT1_9BRAS</name>
<evidence type="ECO:0000313" key="2">
    <source>
        <dbReference type="Proteomes" id="UP000694240"/>
    </source>
</evidence>
<keyword evidence="2" id="KW-1185">Reference proteome</keyword>
<sequence length="33" mass="3900">MVRTDADIDEIENKSNEMRPNVQAMGWSNTYHF</sequence>
<protein>
    <submittedName>
        <fullName evidence="1">Uncharacterized protein</fullName>
    </submittedName>
</protein>
<dbReference type="Proteomes" id="UP000694240">
    <property type="component" value="Chromosome 1"/>
</dbReference>
<dbReference type="EMBL" id="JAEFBK010000001">
    <property type="protein sequence ID" value="KAG7649184.1"/>
    <property type="molecule type" value="Genomic_DNA"/>
</dbReference>
<proteinExistence type="predicted"/>
<accession>A0A8T2GPT1</accession>